<dbReference type="AlphaFoldDB" id="A0A7J7GGV7"/>
<protein>
    <submittedName>
        <fullName evidence="1">Uncharacterized protein</fullName>
    </submittedName>
</protein>
<reference evidence="2" key="1">
    <citation type="journal article" date="2020" name="Nat. Commun.">
        <title>Genome assembly of wild tea tree DASZ reveals pedigree and selection history of tea varieties.</title>
        <authorList>
            <person name="Zhang W."/>
            <person name="Zhang Y."/>
            <person name="Qiu H."/>
            <person name="Guo Y."/>
            <person name="Wan H."/>
            <person name="Zhang X."/>
            <person name="Scossa F."/>
            <person name="Alseekh S."/>
            <person name="Zhang Q."/>
            <person name="Wang P."/>
            <person name="Xu L."/>
            <person name="Schmidt M.H."/>
            <person name="Jia X."/>
            <person name="Li D."/>
            <person name="Zhu A."/>
            <person name="Guo F."/>
            <person name="Chen W."/>
            <person name="Ni D."/>
            <person name="Usadel B."/>
            <person name="Fernie A.R."/>
            <person name="Wen W."/>
        </authorList>
    </citation>
    <scope>NUCLEOTIDE SEQUENCE [LARGE SCALE GENOMIC DNA]</scope>
    <source>
        <strain evidence="2">cv. G240</strain>
    </source>
</reference>
<comment type="caution">
    <text evidence="1">The sequence shown here is derived from an EMBL/GenBank/DDBJ whole genome shotgun (WGS) entry which is preliminary data.</text>
</comment>
<accession>A0A7J7GGV7</accession>
<evidence type="ECO:0000313" key="2">
    <source>
        <dbReference type="Proteomes" id="UP000593564"/>
    </source>
</evidence>
<dbReference type="Proteomes" id="UP000593564">
    <property type="component" value="Unassembled WGS sequence"/>
</dbReference>
<sequence length="66" mass="7351">MSAIPSPSTSISSCKKKAIQASTNSKKQQYHINAETSFSIYFTIALKHFCYMMCPLPTQEIHIGPI</sequence>
<dbReference type="EMBL" id="JACBKZ010000011">
    <property type="protein sequence ID" value="KAF5938658.1"/>
    <property type="molecule type" value="Genomic_DNA"/>
</dbReference>
<reference evidence="1 2" key="2">
    <citation type="submission" date="2020-07" db="EMBL/GenBank/DDBJ databases">
        <title>Genome assembly of wild tea tree DASZ reveals pedigree and selection history of tea varieties.</title>
        <authorList>
            <person name="Zhang W."/>
        </authorList>
    </citation>
    <scope>NUCLEOTIDE SEQUENCE [LARGE SCALE GENOMIC DNA]</scope>
    <source>
        <strain evidence="2">cv. G240</strain>
        <tissue evidence="1">Leaf</tissue>
    </source>
</reference>
<evidence type="ECO:0000313" key="1">
    <source>
        <dbReference type="EMBL" id="KAF5938658.1"/>
    </source>
</evidence>
<name>A0A7J7GGV7_CAMSI</name>
<proteinExistence type="predicted"/>
<keyword evidence="2" id="KW-1185">Reference proteome</keyword>
<organism evidence="1 2">
    <name type="scientific">Camellia sinensis</name>
    <name type="common">Tea plant</name>
    <name type="synonym">Thea sinensis</name>
    <dbReference type="NCBI Taxonomy" id="4442"/>
    <lineage>
        <taxon>Eukaryota</taxon>
        <taxon>Viridiplantae</taxon>
        <taxon>Streptophyta</taxon>
        <taxon>Embryophyta</taxon>
        <taxon>Tracheophyta</taxon>
        <taxon>Spermatophyta</taxon>
        <taxon>Magnoliopsida</taxon>
        <taxon>eudicotyledons</taxon>
        <taxon>Gunneridae</taxon>
        <taxon>Pentapetalae</taxon>
        <taxon>asterids</taxon>
        <taxon>Ericales</taxon>
        <taxon>Theaceae</taxon>
        <taxon>Camellia</taxon>
    </lineage>
</organism>
<gene>
    <name evidence="1" type="ORF">HYC85_022917</name>
</gene>